<organism evidence="4 5">
    <name type="scientific">Candidatus Syntropharchaeum butanivorans</name>
    <dbReference type="NCBI Taxonomy" id="1839936"/>
    <lineage>
        <taxon>Archaea</taxon>
        <taxon>Methanobacteriati</taxon>
        <taxon>Methanobacteriota</taxon>
        <taxon>Stenosarchaea group</taxon>
        <taxon>Methanomicrobia</taxon>
        <taxon>Methanosarcinales</taxon>
        <taxon>ANME-2 cluster</taxon>
        <taxon>Candidatus Syntropharchaeum</taxon>
    </lineage>
</organism>
<evidence type="ECO:0000313" key="4">
    <source>
        <dbReference type="EMBL" id="OFV66560.1"/>
    </source>
</evidence>
<dbReference type="EMBL" id="DRIE01000072">
    <property type="protein sequence ID" value="HEC57078.1"/>
    <property type="molecule type" value="Genomic_DNA"/>
</dbReference>
<proteinExistence type="predicted"/>
<accession>A0A1F2P5L8</accession>
<keyword evidence="5" id="KW-1185">Reference proteome</keyword>
<keyword evidence="2" id="KW-0812">Transmembrane</keyword>
<feature type="compositionally biased region" description="Low complexity" evidence="1">
    <location>
        <begin position="140"/>
        <end position="159"/>
    </location>
</feature>
<evidence type="ECO:0000256" key="1">
    <source>
        <dbReference type="SAM" id="MobiDB-lite"/>
    </source>
</evidence>
<gene>
    <name evidence="3" type="ORF">ENI32_04235</name>
    <name evidence="4" type="ORF">SBU_000527</name>
</gene>
<keyword evidence="2" id="KW-1133">Transmembrane helix</keyword>
<evidence type="ECO:0000313" key="3">
    <source>
        <dbReference type="EMBL" id="HEC57078.1"/>
    </source>
</evidence>
<feature type="region of interest" description="Disordered" evidence="1">
    <location>
        <begin position="135"/>
        <end position="159"/>
    </location>
</feature>
<keyword evidence="2" id="KW-0472">Membrane</keyword>
<dbReference type="EMBL" id="LYOR01000002">
    <property type="protein sequence ID" value="OFV66560.1"/>
    <property type="molecule type" value="Genomic_DNA"/>
</dbReference>
<dbReference type="STRING" id="1839936.SBU_000527"/>
<protein>
    <submittedName>
        <fullName evidence="4">Uncharacterized protein</fullName>
    </submittedName>
</protein>
<reference evidence="3" key="2">
    <citation type="journal article" date="2020" name="mSystems">
        <title>Genome- and Community-Level Interaction Insights into Carbon Utilization and Element Cycling Functions of Hydrothermarchaeota in Hydrothermal Sediment.</title>
        <authorList>
            <person name="Zhou Z."/>
            <person name="Liu Y."/>
            <person name="Xu W."/>
            <person name="Pan J."/>
            <person name="Luo Z.H."/>
            <person name="Li M."/>
        </authorList>
    </citation>
    <scope>NUCLEOTIDE SEQUENCE [LARGE SCALE GENOMIC DNA]</scope>
    <source>
        <strain evidence="3">HyVt-386</strain>
    </source>
</reference>
<dbReference type="AlphaFoldDB" id="A0A1F2P5L8"/>
<dbReference type="Proteomes" id="UP000885936">
    <property type="component" value="Unassembled WGS sequence"/>
</dbReference>
<feature type="transmembrane region" description="Helical" evidence="2">
    <location>
        <begin position="160"/>
        <end position="178"/>
    </location>
</feature>
<sequence length="183" mass="19250">MAGKDKKWIRGIAIIILLIGSVLPASGVDISRTLSTTAPLPGEEVDVVLLIDGIEIGGIVETIPEGFVFLGTAHPQDQVNVSGNRIIFSVINESRIEYKVRAPAQGSGTFSGVWIDALNKTEGVIGDTVVSVRGSAPTQEATSAKTTAPTPSKTSTPETGGFMISSTILAFLTVYILVRVREV</sequence>
<evidence type="ECO:0000256" key="2">
    <source>
        <dbReference type="SAM" id="Phobius"/>
    </source>
</evidence>
<dbReference type="Proteomes" id="UP000185779">
    <property type="component" value="Unassembled WGS sequence"/>
</dbReference>
<name>A0A1F2P5L8_9EURY</name>
<comment type="caution">
    <text evidence="4">The sequence shown here is derived from an EMBL/GenBank/DDBJ whole genome shotgun (WGS) entry which is preliminary data.</text>
</comment>
<reference evidence="4 5" key="1">
    <citation type="submission" date="2016-05" db="EMBL/GenBank/DDBJ databases">
        <title>Microbial consortia oxidize butane by reversing methanogenesis.</title>
        <authorList>
            <person name="Laso-Perez R."/>
            <person name="Richter M."/>
            <person name="Wegener G."/>
            <person name="Musat F."/>
        </authorList>
    </citation>
    <scope>NUCLEOTIDE SEQUENCE [LARGE SCALE GENOMIC DNA]</scope>
    <source>
        <strain evidence="4">BOX1</strain>
    </source>
</reference>
<evidence type="ECO:0000313" key="5">
    <source>
        <dbReference type="Proteomes" id="UP000185779"/>
    </source>
</evidence>